<feature type="transmembrane region" description="Helical" evidence="1">
    <location>
        <begin position="44"/>
        <end position="62"/>
    </location>
</feature>
<evidence type="ECO:0000256" key="1">
    <source>
        <dbReference type="SAM" id="Phobius"/>
    </source>
</evidence>
<dbReference type="OrthoDB" id="2326636at2759"/>
<dbReference type="EMBL" id="CAMKVN010000887">
    <property type="protein sequence ID" value="CAI2172014.1"/>
    <property type="molecule type" value="Genomic_DNA"/>
</dbReference>
<name>A0A9W4SKK5_9GLOM</name>
<proteinExistence type="predicted"/>
<dbReference type="AlphaFoldDB" id="A0A9W4SKK5"/>
<accession>A0A9W4SKK5</accession>
<gene>
    <name evidence="2" type="ORF">FWILDA_LOCUS5367</name>
</gene>
<dbReference type="Proteomes" id="UP001153678">
    <property type="component" value="Unassembled WGS sequence"/>
</dbReference>
<organism evidence="2 3">
    <name type="scientific">Funneliformis geosporum</name>
    <dbReference type="NCBI Taxonomy" id="1117311"/>
    <lineage>
        <taxon>Eukaryota</taxon>
        <taxon>Fungi</taxon>
        <taxon>Fungi incertae sedis</taxon>
        <taxon>Mucoromycota</taxon>
        <taxon>Glomeromycotina</taxon>
        <taxon>Glomeromycetes</taxon>
        <taxon>Glomerales</taxon>
        <taxon>Glomeraceae</taxon>
        <taxon>Funneliformis</taxon>
    </lineage>
</organism>
<evidence type="ECO:0000313" key="3">
    <source>
        <dbReference type="Proteomes" id="UP001153678"/>
    </source>
</evidence>
<comment type="caution">
    <text evidence="2">The sequence shown here is derived from an EMBL/GenBank/DDBJ whole genome shotgun (WGS) entry which is preliminary data.</text>
</comment>
<keyword evidence="3" id="KW-1185">Reference proteome</keyword>
<sequence>MTCSVERKTLLIWRLFQFWTFLVILVLGMYETSLGNDSAKNDQIRIWVSEAISLSFSGYLLVKLNSRWKDYFLKIDVLIDGFLSVIWLDQSVHNLIAFTNKEMECNNAIKNDTQTKCHLFLGNTTLSFFALSTALIMLILSIVKWKKGRDVTSSTHVHGVHAKSQAYLVRKGSLSNGEPALFFYSKNMHKSPYNNTQRKYMSNSIGVDSTSPVNISIPEPEMVATSKCSRNDYVGLDEEEKGDPALKY</sequence>
<reference evidence="2" key="1">
    <citation type="submission" date="2022-08" db="EMBL/GenBank/DDBJ databases">
        <authorList>
            <person name="Kallberg Y."/>
            <person name="Tangrot J."/>
            <person name="Rosling A."/>
        </authorList>
    </citation>
    <scope>NUCLEOTIDE SEQUENCE</scope>
    <source>
        <strain evidence="2">Wild A</strain>
    </source>
</reference>
<keyword evidence="1" id="KW-0472">Membrane</keyword>
<keyword evidence="1" id="KW-0812">Transmembrane</keyword>
<keyword evidence="1" id="KW-1133">Transmembrane helix</keyword>
<evidence type="ECO:0000313" key="2">
    <source>
        <dbReference type="EMBL" id="CAI2172014.1"/>
    </source>
</evidence>
<protein>
    <submittedName>
        <fullName evidence="2">11118_t:CDS:1</fullName>
    </submittedName>
</protein>
<feature type="transmembrane region" description="Helical" evidence="1">
    <location>
        <begin position="12"/>
        <end position="32"/>
    </location>
</feature>
<feature type="transmembrane region" description="Helical" evidence="1">
    <location>
        <begin position="120"/>
        <end position="143"/>
    </location>
</feature>